<evidence type="ECO:0000256" key="7">
    <source>
        <dbReference type="ARBA" id="ARBA00022840"/>
    </source>
</evidence>
<dbReference type="RefSeq" id="WP_191819459.1">
    <property type="nucleotide sequence ID" value="NZ_JACYFT010000002.1"/>
</dbReference>
<dbReference type="CDD" id="cd00773">
    <property type="entry name" value="HisRS-like_core"/>
    <property type="match status" value="1"/>
</dbReference>
<dbReference type="Gene3D" id="3.30.930.10">
    <property type="entry name" value="Bira Bifunctional Protein, Domain 2"/>
    <property type="match status" value="1"/>
</dbReference>
<accession>A0A927FGG3</accession>
<feature type="binding site" evidence="12">
    <location>
        <begin position="93"/>
        <end position="95"/>
    </location>
    <ligand>
        <name>L-histidine</name>
        <dbReference type="ChEBI" id="CHEBI:57595"/>
    </ligand>
</feature>
<evidence type="ECO:0000256" key="1">
    <source>
        <dbReference type="ARBA" id="ARBA00004496"/>
    </source>
</evidence>
<evidence type="ECO:0000259" key="13">
    <source>
        <dbReference type="PROSITE" id="PS50862"/>
    </source>
</evidence>
<keyword evidence="8 11" id="KW-0648">Protein biosynthesis</keyword>
<dbReference type="InterPro" id="IPR041715">
    <property type="entry name" value="HisRS-like_core"/>
</dbReference>
<dbReference type="Pfam" id="PF13393">
    <property type="entry name" value="tRNA-synt_His"/>
    <property type="match status" value="1"/>
</dbReference>
<dbReference type="AlphaFoldDB" id="A0A927FGG3"/>
<dbReference type="Pfam" id="PF03129">
    <property type="entry name" value="HGTP_anticodon"/>
    <property type="match status" value="1"/>
</dbReference>
<feature type="binding site" evidence="12">
    <location>
        <begin position="272"/>
        <end position="273"/>
    </location>
    <ligand>
        <name>L-histidine</name>
        <dbReference type="ChEBI" id="CHEBI:57595"/>
    </ligand>
</feature>
<dbReference type="GO" id="GO:0005524">
    <property type="term" value="F:ATP binding"/>
    <property type="evidence" value="ECO:0007669"/>
    <property type="project" value="UniProtKB-UniRule"/>
</dbReference>
<dbReference type="InterPro" id="IPR045864">
    <property type="entry name" value="aa-tRNA-synth_II/BPL/LPL"/>
</dbReference>
<comment type="caution">
    <text evidence="14">The sequence shown here is derived from an EMBL/GenBank/DDBJ whole genome shotgun (WGS) entry which is preliminary data.</text>
</comment>
<dbReference type="SUPFAM" id="SSF55681">
    <property type="entry name" value="Class II aaRS and biotin synthetases"/>
    <property type="match status" value="1"/>
</dbReference>
<dbReference type="InterPro" id="IPR004516">
    <property type="entry name" value="HisRS/HisZ"/>
</dbReference>
<evidence type="ECO:0000256" key="9">
    <source>
        <dbReference type="ARBA" id="ARBA00023146"/>
    </source>
</evidence>
<dbReference type="EC" id="6.1.1.21" evidence="11"/>
<keyword evidence="15" id="KW-1185">Reference proteome</keyword>
<dbReference type="InterPro" id="IPR036621">
    <property type="entry name" value="Anticodon-bd_dom_sf"/>
</dbReference>
<evidence type="ECO:0000256" key="5">
    <source>
        <dbReference type="ARBA" id="ARBA00022598"/>
    </source>
</evidence>
<evidence type="ECO:0000313" key="15">
    <source>
        <dbReference type="Proteomes" id="UP000647424"/>
    </source>
</evidence>
<name>A0A927FGG3_9BURK</name>
<dbReference type="InterPro" id="IPR015807">
    <property type="entry name" value="His-tRNA-ligase"/>
</dbReference>
<feature type="binding site" evidence="12">
    <location>
        <position position="141"/>
    </location>
    <ligand>
        <name>L-histidine</name>
        <dbReference type="ChEBI" id="CHEBI:57595"/>
    </ligand>
</feature>
<evidence type="ECO:0000256" key="4">
    <source>
        <dbReference type="ARBA" id="ARBA00022490"/>
    </source>
</evidence>
<keyword evidence="9 11" id="KW-0030">Aminoacyl-tRNA synthetase</keyword>
<dbReference type="GO" id="GO:0006427">
    <property type="term" value="P:histidyl-tRNA aminoacylation"/>
    <property type="evidence" value="ECO:0007669"/>
    <property type="project" value="UniProtKB-UniRule"/>
</dbReference>
<feature type="domain" description="Aminoacyl-transfer RNA synthetases class-II family profile" evidence="13">
    <location>
        <begin position="34"/>
        <end position="344"/>
    </location>
</feature>
<reference evidence="14" key="1">
    <citation type="submission" date="2020-09" db="EMBL/GenBank/DDBJ databases">
        <title>Genome seq and assembly of Limnohabitants sp.</title>
        <authorList>
            <person name="Chhetri G."/>
        </authorList>
    </citation>
    <scope>NUCLEOTIDE SEQUENCE</scope>
    <source>
        <strain evidence="14">JUR4</strain>
    </source>
</reference>
<dbReference type="PIRSF" id="PIRSF001549">
    <property type="entry name" value="His-tRNA_synth"/>
    <property type="match status" value="1"/>
</dbReference>
<evidence type="ECO:0000256" key="11">
    <source>
        <dbReference type="HAMAP-Rule" id="MF_00127"/>
    </source>
</evidence>
<evidence type="ECO:0000256" key="10">
    <source>
        <dbReference type="ARBA" id="ARBA00047639"/>
    </source>
</evidence>
<dbReference type="EMBL" id="JACYFT010000002">
    <property type="protein sequence ID" value="MBD8050994.1"/>
    <property type="molecule type" value="Genomic_DNA"/>
</dbReference>
<organism evidence="14 15">
    <name type="scientific">Limnohabitans radicicola</name>
    <dbReference type="NCBI Taxonomy" id="2771427"/>
    <lineage>
        <taxon>Bacteria</taxon>
        <taxon>Pseudomonadati</taxon>
        <taxon>Pseudomonadota</taxon>
        <taxon>Betaproteobacteria</taxon>
        <taxon>Burkholderiales</taxon>
        <taxon>Comamonadaceae</taxon>
        <taxon>Limnohabitans</taxon>
    </lineage>
</organism>
<dbReference type="PANTHER" id="PTHR43707:SF1">
    <property type="entry name" value="HISTIDINE--TRNA LIGASE, MITOCHONDRIAL-RELATED"/>
    <property type="match status" value="1"/>
</dbReference>
<keyword evidence="7 11" id="KW-0067">ATP-binding</keyword>
<dbReference type="PANTHER" id="PTHR43707">
    <property type="entry name" value="HISTIDYL-TRNA SYNTHETASE"/>
    <property type="match status" value="1"/>
</dbReference>
<evidence type="ECO:0000256" key="3">
    <source>
        <dbReference type="ARBA" id="ARBA00011738"/>
    </source>
</evidence>
<evidence type="ECO:0000256" key="6">
    <source>
        <dbReference type="ARBA" id="ARBA00022741"/>
    </source>
</evidence>
<comment type="similarity">
    <text evidence="2 11">Belongs to the class-II aminoacyl-tRNA synthetase family.</text>
</comment>
<keyword evidence="5 11" id="KW-0436">Ligase</keyword>
<feature type="binding site" evidence="12">
    <location>
        <position position="123"/>
    </location>
    <ligand>
        <name>L-histidine</name>
        <dbReference type="ChEBI" id="CHEBI:57595"/>
    </ligand>
</feature>
<dbReference type="Proteomes" id="UP000647424">
    <property type="component" value="Unassembled WGS sequence"/>
</dbReference>
<dbReference type="InterPro" id="IPR004154">
    <property type="entry name" value="Anticodon-bd"/>
</dbReference>
<keyword evidence="6 11" id="KW-0547">Nucleotide-binding</keyword>
<evidence type="ECO:0000256" key="8">
    <source>
        <dbReference type="ARBA" id="ARBA00022917"/>
    </source>
</evidence>
<comment type="subunit">
    <text evidence="3 11">Homodimer.</text>
</comment>
<dbReference type="Gene3D" id="3.40.50.800">
    <property type="entry name" value="Anticodon-binding domain"/>
    <property type="match status" value="1"/>
</dbReference>
<dbReference type="InterPro" id="IPR006195">
    <property type="entry name" value="aa-tRNA-synth_II"/>
</dbReference>
<keyword evidence="4 11" id="KW-0963">Cytoplasm</keyword>
<dbReference type="PROSITE" id="PS50862">
    <property type="entry name" value="AA_TRNA_LIGASE_II"/>
    <property type="match status" value="1"/>
</dbReference>
<dbReference type="NCBIfam" id="TIGR00442">
    <property type="entry name" value="hisS"/>
    <property type="match status" value="1"/>
</dbReference>
<evidence type="ECO:0000256" key="12">
    <source>
        <dbReference type="PIRSR" id="PIRSR001549-1"/>
    </source>
</evidence>
<comment type="subcellular location">
    <subcellularLocation>
        <location evidence="1 11">Cytoplasm</location>
    </subcellularLocation>
</comment>
<dbReference type="SUPFAM" id="SSF52954">
    <property type="entry name" value="Class II aaRS ABD-related"/>
    <property type="match status" value="1"/>
</dbReference>
<dbReference type="GO" id="GO:0004821">
    <property type="term" value="F:histidine-tRNA ligase activity"/>
    <property type="evidence" value="ECO:0007669"/>
    <property type="project" value="UniProtKB-UniRule"/>
</dbReference>
<comment type="catalytic activity">
    <reaction evidence="10 11">
        <text>tRNA(His) + L-histidine + ATP = L-histidyl-tRNA(His) + AMP + diphosphate + H(+)</text>
        <dbReference type="Rhea" id="RHEA:17313"/>
        <dbReference type="Rhea" id="RHEA-COMP:9665"/>
        <dbReference type="Rhea" id="RHEA-COMP:9689"/>
        <dbReference type="ChEBI" id="CHEBI:15378"/>
        <dbReference type="ChEBI" id="CHEBI:30616"/>
        <dbReference type="ChEBI" id="CHEBI:33019"/>
        <dbReference type="ChEBI" id="CHEBI:57595"/>
        <dbReference type="ChEBI" id="CHEBI:78442"/>
        <dbReference type="ChEBI" id="CHEBI:78527"/>
        <dbReference type="ChEBI" id="CHEBI:456215"/>
        <dbReference type="EC" id="6.1.1.21"/>
    </reaction>
</comment>
<proteinExistence type="inferred from homology"/>
<dbReference type="FunFam" id="3.30.930.10:FF:000005">
    <property type="entry name" value="Histidine--tRNA ligase"/>
    <property type="match status" value="1"/>
</dbReference>
<feature type="binding site" evidence="12">
    <location>
        <position position="268"/>
    </location>
    <ligand>
        <name>L-histidine</name>
        <dbReference type="ChEBI" id="CHEBI:57595"/>
    </ligand>
</feature>
<protein>
    <recommendedName>
        <fullName evidence="11">Histidine--tRNA ligase</fullName>
        <ecNumber evidence="11">6.1.1.21</ecNumber>
    </recommendedName>
    <alternativeName>
        <fullName evidence="11">Histidyl-tRNA synthetase</fullName>
        <shortName evidence="11">HisRS</shortName>
    </alternativeName>
</protein>
<dbReference type="HAMAP" id="MF_00127">
    <property type="entry name" value="His_tRNA_synth"/>
    <property type="match status" value="1"/>
</dbReference>
<feature type="binding site" evidence="12">
    <location>
        <position position="137"/>
    </location>
    <ligand>
        <name>L-histidine</name>
        <dbReference type="ChEBI" id="CHEBI:57595"/>
    </ligand>
</feature>
<dbReference type="GO" id="GO:0005737">
    <property type="term" value="C:cytoplasm"/>
    <property type="evidence" value="ECO:0007669"/>
    <property type="project" value="UniProtKB-SubCell"/>
</dbReference>
<evidence type="ECO:0000256" key="2">
    <source>
        <dbReference type="ARBA" id="ARBA00008226"/>
    </source>
</evidence>
<evidence type="ECO:0000313" key="14">
    <source>
        <dbReference type="EMBL" id="MBD8050994.1"/>
    </source>
</evidence>
<gene>
    <name evidence="11 14" type="primary">hisS</name>
    <name evidence="14" type="ORF">IC609_10590</name>
</gene>
<sequence>MTENTQKQPKPQKLVGVKGMNDILPPDSARWEWLEKRVRGLMARYAYRNVRLPIVEPTALFVRGLGEVTDIVEKEMYSFEDRLNGEQLTLRPEGTAGLVRAMVEHNFLYEGGKRLYYMGPMFRHERPQRGRYRQFHQIGAEVLGFGGPEVDAELILLARDLWKVLGLQDVRLELNSLGQPEERKAHRAALIAHFEQHADLLDEDAKRRLHSNPLRILDTKNPAMAPVVESAPQLLDFLGEASLAHFNAVKAILDANGIAYRINPRLVRGMDYYNLTVFEFITESLGSQGTICGGGRYDYLIEQVGGKPAPAVGWALGVERVLELIKEQGDEQAAPVPDVYAVIPDVAALPQAIATLQVLRQQGVSVQMHAGSGEGMGSMKSQFKKADSSGARFALVFGAEELAQGQVTVKSLRDGAGAQRLEALDQAPSWAQSLQSI</sequence>